<proteinExistence type="predicted"/>
<gene>
    <name evidence="1" type="ORF">M8818_001921</name>
</gene>
<comment type="caution">
    <text evidence="1">The sequence shown here is derived from an EMBL/GenBank/DDBJ whole genome shotgun (WGS) entry which is preliminary data.</text>
</comment>
<accession>A0ACC3SKH4</accession>
<keyword evidence="2" id="KW-1185">Reference proteome</keyword>
<reference evidence="1" key="1">
    <citation type="submission" date="2024-02" db="EMBL/GenBank/DDBJ databases">
        <title>Metagenome Assembled Genome of Zalaria obscura JY119.</title>
        <authorList>
            <person name="Vighnesh L."/>
            <person name="Jagadeeshwari U."/>
            <person name="Venkata Ramana C."/>
            <person name="Sasikala C."/>
        </authorList>
    </citation>
    <scope>NUCLEOTIDE SEQUENCE</scope>
    <source>
        <strain evidence="1">JY119</strain>
    </source>
</reference>
<dbReference type="Proteomes" id="UP001320706">
    <property type="component" value="Unassembled WGS sequence"/>
</dbReference>
<organism evidence="1 2">
    <name type="scientific">Zalaria obscura</name>
    <dbReference type="NCBI Taxonomy" id="2024903"/>
    <lineage>
        <taxon>Eukaryota</taxon>
        <taxon>Fungi</taxon>
        <taxon>Dikarya</taxon>
        <taxon>Ascomycota</taxon>
        <taxon>Pezizomycotina</taxon>
        <taxon>Dothideomycetes</taxon>
        <taxon>Dothideomycetidae</taxon>
        <taxon>Dothideales</taxon>
        <taxon>Zalariaceae</taxon>
        <taxon>Zalaria</taxon>
    </lineage>
</organism>
<protein>
    <submittedName>
        <fullName evidence="1">Uncharacterized protein</fullName>
    </submittedName>
</protein>
<evidence type="ECO:0000313" key="1">
    <source>
        <dbReference type="EMBL" id="KAK8215300.1"/>
    </source>
</evidence>
<name>A0ACC3SKH4_9PEZI</name>
<evidence type="ECO:0000313" key="2">
    <source>
        <dbReference type="Proteomes" id="UP001320706"/>
    </source>
</evidence>
<sequence length="357" mass="38732">MAPQNLSIQSFYQPQSSSPTKSSISSSPTPGDGFTAEEIEAARHPLPLENWVPPTEYEDCDIASLYPGPKCVTFMGRVVNFFDLTTSSKMPRSARGCVKMIVKDGTGAVTIRLWYSKIDYALRLGQLVTVYTTHVSNGEHGSFAGTAAPLFISLLPERDRTCHLMVHENSDDGTLCKTPIGYEEGQSLEGLMTLKNFAEGGYEVARAKILVVVKSIGARKKVTTKKGKQNELVSVGVFDDTNEATLTLWGTASGSAAVWRPSQTVLLITSPGWRARRSPGGRNSDRRDRLRRPRQIAILRCCMAATAWAHSVRIGNVVVGASEVSGAPAPLSAHHADVWLDRRGGEDCCCASADMRS</sequence>
<dbReference type="EMBL" id="JAMKPW020000008">
    <property type="protein sequence ID" value="KAK8215300.1"/>
    <property type="molecule type" value="Genomic_DNA"/>
</dbReference>